<feature type="compositionally biased region" description="Basic and acidic residues" evidence="3">
    <location>
        <begin position="367"/>
        <end position="380"/>
    </location>
</feature>
<dbReference type="GO" id="GO:0008270">
    <property type="term" value="F:zinc ion binding"/>
    <property type="evidence" value="ECO:0007669"/>
    <property type="project" value="UniProtKB-KW"/>
</dbReference>
<proteinExistence type="inferred from homology"/>
<dbReference type="InterPro" id="IPR019273">
    <property type="entry name" value="Lunapark_Znf"/>
</dbReference>
<keyword evidence="2" id="KW-0812">Transmembrane</keyword>
<comment type="domain">
    <text evidence="2">The C4-type zinc finger motif is necessary both for its ER three-way tubular junction localization and formation.</text>
</comment>
<comment type="function">
    <text evidence="2">Plays a role in determining ER morphology.</text>
</comment>
<keyword evidence="2" id="KW-0472">Membrane</keyword>
<feature type="transmembrane region" description="Helical" evidence="2">
    <location>
        <begin position="73"/>
        <end position="93"/>
    </location>
</feature>
<reference evidence="5" key="1">
    <citation type="journal article" date="2023" name="G3 (Bethesda)">
        <title>Whole genome assemblies of Zophobas morio and Tenebrio molitor.</title>
        <authorList>
            <person name="Kaur S."/>
            <person name="Stinson S.A."/>
            <person name="diCenzo G.C."/>
        </authorList>
    </citation>
    <scope>NUCLEOTIDE SEQUENCE</scope>
    <source>
        <strain evidence="5">QUZm001</strain>
    </source>
</reference>
<evidence type="ECO:0000259" key="4">
    <source>
        <dbReference type="Pfam" id="PF10058"/>
    </source>
</evidence>
<evidence type="ECO:0000256" key="2">
    <source>
        <dbReference type="RuleBase" id="RU367073"/>
    </source>
</evidence>
<dbReference type="GO" id="GO:0071788">
    <property type="term" value="P:endoplasmic reticulum tubular network maintenance"/>
    <property type="evidence" value="ECO:0007669"/>
    <property type="project" value="UniProtKB-UniRule"/>
</dbReference>
<dbReference type="PANTHER" id="PTHR22166:SF12">
    <property type="entry name" value="ENDOPLASMIC RETICULUM JUNCTION FORMATION PROTEIN LUNAPARK"/>
    <property type="match status" value="1"/>
</dbReference>
<feature type="compositionally biased region" description="Polar residues" evidence="3">
    <location>
        <begin position="390"/>
        <end position="403"/>
    </location>
</feature>
<keyword evidence="2" id="KW-0863">Zinc-finger</keyword>
<feature type="compositionally biased region" description="Basic and acidic residues" evidence="3">
    <location>
        <begin position="404"/>
        <end position="423"/>
    </location>
</feature>
<feature type="domain" description="Lunapark zinc ribbon" evidence="4">
    <location>
        <begin position="246"/>
        <end position="296"/>
    </location>
</feature>
<organism evidence="5 6">
    <name type="scientific">Zophobas morio</name>
    <dbReference type="NCBI Taxonomy" id="2755281"/>
    <lineage>
        <taxon>Eukaryota</taxon>
        <taxon>Metazoa</taxon>
        <taxon>Ecdysozoa</taxon>
        <taxon>Arthropoda</taxon>
        <taxon>Hexapoda</taxon>
        <taxon>Insecta</taxon>
        <taxon>Pterygota</taxon>
        <taxon>Neoptera</taxon>
        <taxon>Endopterygota</taxon>
        <taxon>Coleoptera</taxon>
        <taxon>Polyphaga</taxon>
        <taxon>Cucujiformia</taxon>
        <taxon>Tenebrionidae</taxon>
        <taxon>Zophobas</taxon>
    </lineage>
</organism>
<keyword evidence="2" id="KW-0256">Endoplasmic reticulum</keyword>
<dbReference type="EMBL" id="JALNTZ010000006">
    <property type="protein sequence ID" value="KAJ3648733.1"/>
    <property type="molecule type" value="Genomic_DNA"/>
</dbReference>
<dbReference type="InterPro" id="IPR040115">
    <property type="entry name" value="Lnp"/>
</dbReference>
<comment type="subcellular location">
    <subcellularLocation>
        <location evidence="2">Endoplasmic reticulum membrane</location>
        <topology evidence="2">Multi-pass membrane protein</topology>
    </subcellularLocation>
</comment>
<gene>
    <name evidence="5" type="ORF">Zmor_020512</name>
</gene>
<dbReference type="Pfam" id="PF10058">
    <property type="entry name" value="Zn_ribbon_10"/>
    <property type="match status" value="1"/>
</dbReference>
<evidence type="ECO:0000256" key="1">
    <source>
        <dbReference type="ARBA" id="ARBA00009940"/>
    </source>
</evidence>
<feature type="transmembrane region" description="Helical" evidence="2">
    <location>
        <begin position="42"/>
        <end position="67"/>
    </location>
</feature>
<accession>A0AA38I1F7</accession>
<keyword evidence="6" id="KW-1185">Reference proteome</keyword>
<name>A0AA38I1F7_9CUCU</name>
<comment type="caution">
    <text evidence="5">The sequence shown here is derived from an EMBL/GenBank/DDBJ whole genome shotgun (WGS) entry which is preliminary data.</text>
</comment>
<keyword evidence="2" id="KW-0479">Metal-binding</keyword>
<feature type="compositionally biased region" description="Basic and acidic residues" evidence="3">
    <location>
        <begin position="317"/>
        <end position="330"/>
    </location>
</feature>
<comment type="similarity">
    <text evidence="1 2">Belongs to the lunapark family.</text>
</comment>
<protein>
    <recommendedName>
        <fullName evidence="2">Endoplasmic reticulum junction formation protein lunapark</fullName>
    </recommendedName>
</protein>
<keyword evidence="2" id="KW-0862">Zinc</keyword>
<keyword evidence="2" id="KW-1133">Transmembrane helix</keyword>
<dbReference type="Proteomes" id="UP001168821">
    <property type="component" value="Unassembled WGS sequence"/>
</dbReference>
<dbReference type="GO" id="GO:1903373">
    <property type="term" value="P:positive regulation of endoplasmic reticulum tubular network organization"/>
    <property type="evidence" value="ECO:0007669"/>
    <property type="project" value="UniProtKB-UniRule"/>
</dbReference>
<evidence type="ECO:0000313" key="5">
    <source>
        <dbReference type="EMBL" id="KAJ3648733.1"/>
    </source>
</evidence>
<dbReference type="PANTHER" id="PTHR22166">
    <property type="entry name" value="ENDOPLASMIC RETICULUM JUNCTION FORMATION PROTEIN LUNAPARK"/>
    <property type="match status" value="1"/>
</dbReference>
<evidence type="ECO:0000313" key="6">
    <source>
        <dbReference type="Proteomes" id="UP001168821"/>
    </source>
</evidence>
<dbReference type="GO" id="GO:0098826">
    <property type="term" value="C:endoplasmic reticulum tubular network membrane"/>
    <property type="evidence" value="ECO:0007669"/>
    <property type="project" value="UniProtKB-UniRule"/>
</dbReference>
<sequence length="423" mass="47635">MGIIITKFRKKKTTYEILEKLENEIQSIEEFRRSTEQTQKKMVGRFIFISICVYCLTALIFYFFVPATAYERIIYIVPLIILPMLLILIKRILSWYYNRKIKKNQKKLSSLKDEKKKILEEVMDKETYKVAKTILEKFAPEQIKKNYSTAINESTPVKSGPLAPVNSAVQSQAGLRYRGQFSSTPNQLTVGTAITPRPRLTFASSVTPGLLPKPQPQNIVPSLGPAGLSGTPLLLPRAVLPRERSVLDKMVDYLIGDGPSNRYALICKNCSSHNGMALKEEFDYLSFRCCYCSAFNPARKKRPIAPKLDTTLSIKNKQSDVSDSDRHSQSDTESESESAAPIITEPYSDSQDEHEPQVHETATSLSDSDKLSDFDIKNSDTESSAMEVDTTLSPTEENTIRNSDTTHESHVESVTAEEPKQQD</sequence>
<evidence type="ECO:0000256" key="3">
    <source>
        <dbReference type="SAM" id="MobiDB-lite"/>
    </source>
</evidence>
<feature type="region of interest" description="Disordered" evidence="3">
    <location>
        <begin position="309"/>
        <end position="423"/>
    </location>
</feature>
<dbReference type="AlphaFoldDB" id="A0AA38I1F7"/>